<gene>
    <name evidence="2" type="ORF">AHMF7616_00210</name>
</gene>
<reference evidence="2 3" key="1">
    <citation type="submission" date="2018-04" db="EMBL/GenBank/DDBJ databases">
        <title>Adhaeribacter sp. HMF7616 genome sequencing and assembly.</title>
        <authorList>
            <person name="Kang H."/>
            <person name="Kang J."/>
            <person name="Cha I."/>
            <person name="Kim H."/>
            <person name="Joh K."/>
        </authorList>
    </citation>
    <scope>NUCLEOTIDE SEQUENCE [LARGE SCALE GENOMIC DNA]</scope>
    <source>
        <strain evidence="2 3">HMF7616</strain>
    </source>
</reference>
<comment type="caution">
    <text evidence="2">The sequence shown here is derived from an EMBL/GenBank/DDBJ whole genome shotgun (WGS) entry which is preliminary data.</text>
</comment>
<feature type="compositionally biased region" description="Basic and acidic residues" evidence="1">
    <location>
        <begin position="1"/>
        <end position="11"/>
    </location>
</feature>
<evidence type="ECO:0000313" key="2">
    <source>
        <dbReference type="EMBL" id="RDC61630.1"/>
    </source>
</evidence>
<organism evidence="2 3">
    <name type="scientific">Adhaeribacter pallidiroseus</name>
    <dbReference type="NCBI Taxonomy" id="2072847"/>
    <lineage>
        <taxon>Bacteria</taxon>
        <taxon>Pseudomonadati</taxon>
        <taxon>Bacteroidota</taxon>
        <taxon>Cytophagia</taxon>
        <taxon>Cytophagales</taxon>
        <taxon>Hymenobacteraceae</taxon>
        <taxon>Adhaeribacter</taxon>
    </lineage>
</organism>
<name>A0A369QBC4_9BACT</name>
<feature type="region of interest" description="Disordered" evidence="1">
    <location>
        <begin position="1"/>
        <end position="22"/>
    </location>
</feature>
<accession>A0A369QBC4</accession>
<proteinExistence type="predicted"/>
<dbReference type="RefSeq" id="WP_115371198.1">
    <property type="nucleotide sequence ID" value="NZ_QASA01000001.1"/>
</dbReference>
<dbReference type="AlphaFoldDB" id="A0A369QBC4"/>
<evidence type="ECO:0000313" key="3">
    <source>
        <dbReference type="Proteomes" id="UP000253919"/>
    </source>
</evidence>
<sequence>MAKNKSKADKKSKGKKNKNNKHDFADIISKVIGNLARKSTKKLIKSFEKRAGKLAANVTPGNLLATAFDTAGKNQNKEVKQNTTAVVEE</sequence>
<dbReference type="Proteomes" id="UP000253919">
    <property type="component" value="Unassembled WGS sequence"/>
</dbReference>
<evidence type="ECO:0000256" key="1">
    <source>
        <dbReference type="SAM" id="MobiDB-lite"/>
    </source>
</evidence>
<dbReference type="EMBL" id="QASA01000001">
    <property type="protein sequence ID" value="RDC61630.1"/>
    <property type="molecule type" value="Genomic_DNA"/>
</dbReference>
<protein>
    <submittedName>
        <fullName evidence="2">Uncharacterized protein</fullName>
    </submittedName>
</protein>
<keyword evidence="3" id="KW-1185">Reference proteome</keyword>